<keyword evidence="2" id="KW-1185">Reference proteome</keyword>
<proteinExistence type="predicted"/>
<accession>A0AAX4KG86</accession>
<reference evidence="1 2" key="1">
    <citation type="submission" date="2024-01" db="EMBL/GenBank/DDBJ databases">
        <title>Comparative genomics of Cryptococcus and Kwoniella reveals pathogenesis evolution and contrasting modes of karyotype evolution via chromosome fusion or intercentromeric recombination.</title>
        <authorList>
            <person name="Coelho M.A."/>
            <person name="David-Palma M."/>
            <person name="Shea T."/>
            <person name="Bowers K."/>
            <person name="McGinley-Smith S."/>
            <person name="Mohammad A.W."/>
            <person name="Gnirke A."/>
            <person name="Yurkov A.M."/>
            <person name="Nowrousian M."/>
            <person name="Sun S."/>
            <person name="Cuomo C.A."/>
            <person name="Heitman J."/>
        </authorList>
    </citation>
    <scope>NUCLEOTIDE SEQUENCE [LARGE SCALE GENOMIC DNA]</scope>
    <source>
        <strain evidence="1 2">PYCC6329</strain>
    </source>
</reference>
<dbReference type="EMBL" id="CP144089">
    <property type="protein sequence ID" value="WWD05049.1"/>
    <property type="molecule type" value="Genomic_DNA"/>
</dbReference>
<organism evidence="1 2">
    <name type="scientific">Kwoniella europaea PYCC6329</name>
    <dbReference type="NCBI Taxonomy" id="1423913"/>
    <lineage>
        <taxon>Eukaryota</taxon>
        <taxon>Fungi</taxon>
        <taxon>Dikarya</taxon>
        <taxon>Basidiomycota</taxon>
        <taxon>Agaricomycotina</taxon>
        <taxon>Tremellomycetes</taxon>
        <taxon>Tremellales</taxon>
        <taxon>Cryptococcaceae</taxon>
        <taxon>Kwoniella</taxon>
    </lineage>
</organism>
<dbReference type="Proteomes" id="UP001358614">
    <property type="component" value="Chromosome 1"/>
</dbReference>
<name>A0AAX4KG86_9TREE</name>
<dbReference type="RefSeq" id="XP_066083016.1">
    <property type="nucleotide sequence ID" value="XM_066226919.1"/>
</dbReference>
<gene>
    <name evidence="1" type="ORF">V865_003120</name>
</gene>
<evidence type="ECO:0000313" key="2">
    <source>
        <dbReference type="Proteomes" id="UP001358614"/>
    </source>
</evidence>
<dbReference type="AlphaFoldDB" id="A0AAX4KG86"/>
<protein>
    <submittedName>
        <fullName evidence="1">Uncharacterized protein</fullName>
    </submittedName>
</protein>
<evidence type="ECO:0000313" key="1">
    <source>
        <dbReference type="EMBL" id="WWD05049.1"/>
    </source>
</evidence>
<dbReference type="GeneID" id="91101924"/>
<dbReference type="KEGG" id="ker:91101924"/>
<sequence length="144" mass="16416">MIEGVIKITPTCTVSEDDTIALSVDTRLAKPTRGRSSTRSQWGTSNREKFLDSLQEALEIAGNSRLSQFSRESTLPEFAEIGWNEEALNRSWTYDVDSIVRAGIDHLQSQNNIRVERALPEEERIGSRLNWDRALKRDFQTGFE</sequence>